<name>A0ABX8CIU6_9NOCA</name>
<protein>
    <recommendedName>
        <fullName evidence="3">Toxin-antitoxin system, toxin component</fullName>
    </recommendedName>
</protein>
<evidence type="ECO:0008006" key="3">
    <source>
        <dbReference type="Google" id="ProtNLM"/>
    </source>
</evidence>
<reference evidence="1 2" key="1">
    <citation type="submission" date="2021-04" db="EMBL/GenBank/DDBJ databases">
        <title>Nocardia tengchongensis.</title>
        <authorList>
            <person name="Zhuang k."/>
            <person name="Ran Y."/>
            <person name="Li W."/>
        </authorList>
    </citation>
    <scope>NUCLEOTIDE SEQUENCE [LARGE SCALE GENOMIC DNA]</scope>
    <source>
        <strain evidence="1 2">CFH S0057</strain>
    </source>
</reference>
<sequence>MTTPDPARFGDANGVYCRFCGATPAIDMDFRAHRGMVLMMQFRKLPGPYCRTCGLASFRKMTGDSLVQGWWGPFSFVFANPGTLLLNLVNRARLAQLPPPIPGAPSPPMDPGTPLFLRPHILGALVPILLVAFVFGNSAKSSSSSSADRSSDHYLGAPSTTYAMPIAPPAPTTPAARGATAAIVGDCVRDTAGDLATDQHPKIEVVPCSDPQAQATVLGKPMGANAEAECDSKFPDADVVLTHKTSYGNGPEFTTFALCLTLK</sequence>
<proteinExistence type="predicted"/>
<evidence type="ECO:0000313" key="2">
    <source>
        <dbReference type="Proteomes" id="UP000683310"/>
    </source>
</evidence>
<evidence type="ECO:0000313" key="1">
    <source>
        <dbReference type="EMBL" id="QVI18849.1"/>
    </source>
</evidence>
<accession>A0ABX8CIU6</accession>
<organism evidence="1 2">
    <name type="scientific">Nocardia tengchongensis</name>
    <dbReference type="NCBI Taxonomy" id="2055889"/>
    <lineage>
        <taxon>Bacteria</taxon>
        <taxon>Bacillati</taxon>
        <taxon>Actinomycetota</taxon>
        <taxon>Actinomycetes</taxon>
        <taxon>Mycobacteriales</taxon>
        <taxon>Nocardiaceae</taxon>
        <taxon>Nocardia</taxon>
    </lineage>
</organism>
<dbReference type="Proteomes" id="UP000683310">
    <property type="component" value="Chromosome"/>
</dbReference>
<keyword evidence="2" id="KW-1185">Reference proteome</keyword>
<dbReference type="EMBL" id="CP074371">
    <property type="protein sequence ID" value="QVI18849.1"/>
    <property type="molecule type" value="Genomic_DNA"/>
</dbReference>
<gene>
    <name evidence="1" type="ORF">KHQ06_20265</name>
</gene>